<gene>
    <name evidence="3" type="ORF">SAMN04488519_102385</name>
</gene>
<dbReference type="Pfam" id="PF01541">
    <property type="entry name" value="GIY-YIG"/>
    <property type="match status" value="1"/>
</dbReference>
<keyword evidence="3" id="KW-0255">Endonuclease</keyword>
<evidence type="ECO:0000259" key="2">
    <source>
        <dbReference type="PROSITE" id="PS50164"/>
    </source>
</evidence>
<dbReference type="CDD" id="cd10449">
    <property type="entry name" value="GIY-YIG_SLX1_like"/>
    <property type="match status" value="1"/>
</dbReference>
<dbReference type="InterPro" id="IPR050190">
    <property type="entry name" value="UPF0213_domain"/>
</dbReference>
<proteinExistence type="inferred from homology"/>
<organism evidence="3 4">
    <name type="scientific">Algoriphagus ornithinivorans</name>
    <dbReference type="NCBI Taxonomy" id="226506"/>
    <lineage>
        <taxon>Bacteria</taxon>
        <taxon>Pseudomonadati</taxon>
        <taxon>Bacteroidota</taxon>
        <taxon>Cytophagia</taxon>
        <taxon>Cytophagales</taxon>
        <taxon>Cyclobacteriaceae</taxon>
        <taxon>Algoriphagus</taxon>
    </lineage>
</organism>
<keyword evidence="3" id="KW-0378">Hydrolase</keyword>
<evidence type="ECO:0000313" key="4">
    <source>
        <dbReference type="Proteomes" id="UP000199564"/>
    </source>
</evidence>
<dbReference type="PANTHER" id="PTHR34477:SF1">
    <property type="entry name" value="UPF0213 PROTEIN YHBQ"/>
    <property type="match status" value="1"/>
</dbReference>
<dbReference type="Proteomes" id="UP000199564">
    <property type="component" value="Unassembled WGS sequence"/>
</dbReference>
<dbReference type="SUPFAM" id="SSF82771">
    <property type="entry name" value="GIY-YIG endonuclease"/>
    <property type="match status" value="1"/>
</dbReference>
<dbReference type="Gene3D" id="3.40.1440.10">
    <property type="entry name" value="GIY-YIG endonuclease"/>
    <property type="match status" value="1"/>
</dbReference>
<dbReference type="RefSeq" id="WP_245756363.1">
    <property type="nucleotide sequence ID" value="NZ_FOVW01000002.1"/>
</dbReference>
<dbReference type="PROSITE" id="PS50164">
    <property type="entry name" value="GIY_YIG"/>
    <property type="match status" value="1"/>
</dbReference>
<dbReference type="PANTHER" id="PTHR34477">
    <property type="entry name" value="UPF0213 PROTEIN YHBQ"/>
    <property type="match status" value="1"/>
</dbReference>
<comment type="similarity">
    <text evidence="1">Belongs to the UPF0213 family.</text>
</comment>
<keyword evidence="4" id="KW-1185">Reference proteome</keyword>
<dbReference type="AlphaFoldDB" id="A0A1I5CTL2"/>
<dbReference type="GO" id="GO:0004519">
    <property type="term" value="F:endonuclease activity"/>
    <property type="evidence" value="ECO:0007669"/>
    <property type="project" value="UniProtKB-KW"/>
</dbReference>
<feature type="domain" description="GIY-YIG" evidence="2">
    <location>
        <begin position="10"/>
        <end position="87"/>
    </location>
</feature>
<evidence type="ECO:0000256" key="1">
    <source>
        <dbReference type="ARBA" id="ARBA00007435"/>
    </source>
</evidence>
<dbReference type="InterPro" id="IPR035901">
    <property type="entry name" value="GIY-YIG_endonuc_sf"/>
</dbReference>
<sequence>MGGFFIMSDSIFFVYVIYSPSYDKFYIGQTEDVDRRLIEHNNHFFSNASTKFADDWEIFHLIICSSRSQAIKIESHLKKSKNKVYLNNLKKYPEISERLIEKYKDNGQ</sequence>
<accession>A0A1I5CTL2</accession>
<protein>
    <submittedName>
        <fullName evidence="3">Putative endonuclease</fullName>
    </submittedName>
</protein>
<dbReference type="EMBL" id="FOVW01000002">
    <property type="protein sequence ID" value="SFN90186.1"/>
    <property type="molecule type" value="Genomic_DNA"/>
</dbReference>
<reference evidence="4" key="1">
    <citation type="submission" date="2016-10" db="EMBL/GenBank/DDBJ databases">
        <authorList>
            <person name="Varghese N."/>
            <person name="Submissions S."/>
        </authorList>
    </citation>
    <scope>NUCLEOTIDE SEQUENCE [LARGE SCALE GENOMIC DNA]</scope>
    <source>
        <strain evidence="4">DSM 15282</strain>
    </source>
</reference>
<keyword evidence="3" id="KW-0540">Nuclease</keyword>
<dbReference type="STRING" id="226506.SAMN04488519_102385"/>
<name>A0A1I5CTL2_9BACT</name>
<evidence type="ECO:0000313" key="3">
    <source>
        <dbReference type="EMBL" id="SFN90186.1"/>
    </source>
</evidence>
<dbReference type="InterPro" id="IPR000305">
    <property type="entry name" value="GIY-YIG_endonuc"/>
</dbReference>